<dbReference type="Gene3D" id="3.40.980.10">
    <property type="entry name" value="MoaB/Mog-like domain"/>
    <property type="match status" value="1"/>
</dbReference>
<dbReference type="EMBL" id="CP002547">
    <property type="protein sequence ID" value="ADY56501.1"/>
    <property type="molecule type" value="Genomic_DNA"/>
</dbReference>
<dbReference type="eggNOG" id="COG1546">
    <property type="taxonomic scope" value="Bacteria"/>
</dbReference>
<dbReference type="NCBIfam" id="TIGR00200">
    <property type="entry name" value="cinA_nterm"/>
    <property type="match status" value="1"/>
</dbReference>
<dbReference type="InterPro" id="IPR008135">
    <property type="entry name" value="Competence-induced_CinA"/>
</dbReference>
<name>F0STX8_SYNGF</name>
<dbReference type="SUPFAM" id="SSF142433">
    <property type="entry name" value="CinA-like"/>
    <property type="match status" value="1"/>
</dbReference>
<dbReference type="PANTHER" id="PTHR13939">
    <property type="entry name" value="NICOTINAMIDE-NUCLEOTIDE AMIDOHYDROLASE PNCC"/>
    <property type="match status" value="1"/>
</dbReference>
<dbReference type="HAMAP" id="MF_00226_B">
    <property type="entry name" value="CinA_B"/>
    <property type="match status" value="1"/>
</dbReference>
<dbReference type="eggNOG" id="COG1058">
    <property type="taxonomic scope" value="Bacteria"/>
</dbReference>
<comment type="similarity">
    <text evidence="1">Belongs to the CinA family.</text>
</comment>
<keyword evidence="4" id="KW-1185">Reference proteome</keyword>
<feature type="domain" description="MoaB/Mog" evidence="2">
    <location>
        <begin position="4"/>
        <end position="170"/>
    </location>
</feature>
<reference evidence="4" key="2">
    <citation type="submission" date="2011-02" db="EMBL/GenBank/DDBJ databases">
        <title>The complete genome of Syntrophobotulus glycolicus DSM 8271.</title>
        <authorList>
            <person name="Lucas S."/>
            <person name="Copeland A."/>
            <person name="Lapidus A."/>
            <person name="Bruce D."/>
            <person name="Goodwin L."/>
            <person name="Pitluck S."/>
            <person name="Kyrpides N."/>
            <person name="Mavromatis K."/>
            <person name="Pagani I."/>
            <person name="Ivanova N."/>
            <person name="Mikhailova N."/>
            <person name="Chertkov O."/>
            <person name="Held B."/>
            <person name="Detter J.C."/>
            <person name="Tapia R."/>
            <person name="Han C."/>
            <person name="Land M."/>
            <person name="Hauser L."/>
            <person name="Markowitz V."/>
            <person name="Cheng J.-F."/>
            <person name="Hugenholtz P."/>
            <person name="Woyke T."/>
            <person name="Wu D."/>
            <person name="Spring S."/>
            <person name="Schroeder M."/>
            <person name="Brambilla E."/>
            <person name="Klenk H.-P."/>
            <person name="Eisen J.A."/>
        </authorList>
    </citation>
    <scope>NUCLEOTIDE SEQUENCE [LARGE SCALE GENOMIC DNA]</scope>
    <source>
        <strain evidence="4">DSM 8271 / FlGlyR</strain>
    </source>
</reference>
<dbReference type="InterPro" id="IPR036425">
    <property type="entry name" value="MoaB/Mog-like_dom_sf"/>
</dbReference>
<dbReference type="Pfam" id="PF00994">
    <property type="entry name" value="MoCF_biosynth"/>
    <property type="match status" value="1"/>
</dbReference>
<dbReference type="Pfam" id="PF02464">
    <property type="entry name" value="CinA"/>
    <property type="match status" value="1"/>
</dbReference>
<proteinExistence type="inferred from homology"/>
<evidence type="ECO:0000256" key="1">
    <source>
        <dbReference type="HAMAP-Rule" id="MF_00226"/>
    </source>
</evidence>
<dbReference type="AlphaFoldDB" id="F0STX8"/>
<dbReference type="HOGENOM" id="CLU_030805_9_3_9"/>
<dbReference type="Proteomes" id="UP000007488">
    <property type="component" value="Chromosome"/>
</dbReference>
<dbReference type="KEGG" id="sgy:Sgly_2212"/>
<dbReference type="NCBIfam" id="TIGR00177">
    <property type="entry name" value="molyb_syn"/>
    <property type="match status" value="1"/>
</dbReference>
<evidence type="ECO:0000313" key="3">
    <source>
        <dbReference type="EMBL" id="ADY56501.1"/>
    </source>
</evidence>
<dbReference type="SMART" id="SM00852">
    <property type="entry name" value="MoCF_biosynth"/>
    <property type="match status" value="1"/>
</dbReference>
<dbReference type="OrthoDB" id="9801454at2"/>
<dbReference type="STRING" id="645991.Sgly_2212"/>
<dbReference type="Gene3D" id="3.90.950.20">
    <property type="entry name" value="CinA-like"/>
    <property type="match status" value="1"/>
</dbReference>
<dbReference type="SUPFAM" id="SSF53218">
    <property type="entry name" value="Molybdenum cofactor biosynthesis proteins"/>
    <property type="match status" value="1"/>
</dbReference>
<dbReference type="InterPro" id="IPR050101">
    <property type="entry name" value="CinA"/>
</dbReference>
<gene>
    <name evidence="1" type="primary">cinA</name>
    <name evidence="3" type="ordered locus">Sgly_2212</name>
</gene>
<dbReference type="InterPro" id="IPR036653">
    <property type="entry name" value="CinA-like_C"/>
</dbReference>
<evidence type="ECO:0000313" key="4">
    <source>
        <dbReference type="Proteomes" id="UP000007488"/>
    </source>
</evidence>
<dbReference type="NCBIfam" id="NF001813">
    <property type="entry name" value="PRK00549.1"/>
    <property type="match status" value="1"/>
</dbReference>
<dbReference type="NCBIfam" id="TIGR00199">
    <property type="entry name" value="PncC_domain"/>
    <property type="match status" value="1"/>
</dbReference>
<dbReference type="InterPro" id="IPR041424">
    <property type="entry name" value="CinA_KH"/>
</dbReference>
<organism evidence="3 4">
    <name type="scientific">Syntrophobotulus glycolicus (strain DSM 8271 / FlGlyR)</name>
    <dbReference type="NCBI Taxonomy" id="645991"/>
    <lineage>
        <taxon>Bacteria</taxon>
        <taxon>Bacillati</taxon>
        <taxon>Bacillota</taxon>
        <taxon>Clostridia</taxon>
        <taxon>Eubacteriales</taxon>
        <taxon>Desulfitobacteriaceae</taxon>
        <taxon>Syntrophobotulus</taxon>
    </lineage>
</organism>
<sequence length="411" mass="44791">MKAEIISTGTELLLGKTLNTSANYITGQLSGLGIEVDYHTTVGDNKERLQEALKQAIHRSQLVFLTGGTGPTADDMTKDLVAEVLELKMVFNQETMEKIKDFYYAEKKTPPGSDKQACFPEGSQIVPNSVGTAPGAIIEKENHTVVILPGPPGELQPMFEQHILPVLRHKLENHCERLYTRILKVFGLQEAELEKELQGLLGQKNPFITLIDGHTFMDLRLTIRSNDQSEACRLLDSEEAEIRKRLGSRIFAVDNQTHASVTGDLLRQNKLTVSTAESCSGGLLGGAITNEAGSSDYYLGGVITYANEAKEKLIGVQAESLRKYGAVSETVAKEMAEGVKRALGSDLALATTGIAGPGGGNDEKPVGLVYIALATSEHTEVKRCLFNGDRKSIRNMTVETAINMLRLYLLE</sequence>
<dbReference type="Pfam" id="PF18146">
    <property type="entry name" value="CinA_KH"/>
    <property type="match status" value="1"/>
</dbReference>
<dbReference type="RefSeq" id="WP_013625366.1">
    <property type="nucleotide sequence ID" value="NC_015172.1"/>
</dbReference>
<dbReference type="InterPro" id="IPR001453">
    <property type="entry name" value="MoaB/Mog_dom"/>
</dbReference>
<dbReference type="CDD" id="cd00885">
    <property type="entry name" value="cinA"/>
    <property type="match status" value="1"/>
</dbReference>
<evidence type="ECO:0000259" key="2">
    <source>
        <dbReference type="SMART" id="SM00852"/>
    </source>
</evidence>
<dbReference type="InterPro" id="IPR008136">
    <property type="entry name" value="CinA_C"/>
</dbReference>
<dbReference type="PANTHER" id="PTHR13939:SF0">
    <property type="entry name" value="NMN AMIDOHYDROLASE-LIKE PROTEIN YFAY"/>
    <property type="match status" value="1"/>
</dbReference>
<protein>
    <recommendedName>
        <fullName evidence="1">Putative competence-damage inducible protein</fullName>
    </recommendedName>
</protein>
<dbReference type="Gene3D" id="3.30.70.2860">
    <property type="match status" value="1"/>
</dbReference>
<reference evidence="3 4" key="1">
    <citation type="journal article" date="2011" name="Stand. Genomic Sci.">
        <title>Complete genome sequence of Syntrophobotulus glycolicus type strain (FlGlyR).</title>
        <authorList>
            <person name="Han C."/>
            <person name="Mwirichia R."/>
            <person name="Chertkov O."/>
            <person name="Held B."/>
            <person name="Lapidus A."/>
            <person name="Nolan M."/>
            <person name="Lucas S."/>
            <person name="Hammon N."/>
            <person name="Deshpande S."/>
            <person name="Cheng J.F."/>
            <person name="Tapia R."/>
            <person name="Goodwin L."/>
            <person name="Pitluck S."/>
            <person name="Huntemann M."/>
            <person name="Liolios K."/>
            <person name="Ivanova N."/>
            <person name="Pagani I."/>
            <person name="Mavromatis K."/>
            <person name="Ovchinikova G."/>
            <person name="Pati A."/>
            <person name="Chen A."/>
            <person name="Palaniappan K."/>
            <person name="Land M."/>
            <person name="Hauser L."/>
            <person name="Brambilla E.M."/>
            <person name="Rohde M."/>
            <person name="Spring S."/>
            <person name="Sikorski J."/>
            <person name="Goker M."/>
            <person name="Woyke T."/>
            <person name="Bristow J."/>
            <person name="Eisen J.A."/>
            <person name="Markowitz V."/>
            <person name="Hugenholtz P."/>
            <person name="Kyrpides N.C."/>
            <person name="Klenk H.P."/>
            <person name="Detter J.C."/>
        </authorList>
    </citation>
    <scope>NUCLEOTIDE SEQUENCE [LARGE SCALE GENOMIC DNA]</scope>
    <source>
        <strain evidence="4">DSM 8271 / FlGlyR</strain>
    </source>
</reference>
<dbReference type="PIRSF" id="PIRSF006728">
    <property type="entry name" value="CinA"/>
    <property type="match status" value="1"/>
</dbReference>
<accession>F0STX8</accession>